<dbReference type="EMBL" id="AFRT01000306">
    <property type="protein sequence ID" value="ELU44449.1"/>
    <property type="molecule type" value="Genomic_DNA"/>
</dbReference>
<sequence length="676" mass="74935">MLSTPTRSVRTTFASQARALSYTASVKTPQIESHSSQPSHPPPHYAPQSSSQSPGSPAPRRSRLSSPAPRPTPAMQPGIRVPLLPPQFGRNQVLAVPDRTRALLEEIVAGFDAPIRYAFAYGSGVFGQEGYKDSDRPQLDFLFAVTHADHFHSINMQQNSKHYALVPRLLGSDFVAPHAFPIFAAVVDHLNRGACVCHRPRCIFLDEISTHADISSGVTIKYGVTTVDNLCADLLGWKSLYMAGRMHKPIRIIKDDPRVRLTQQVNLTSAVRAALLTLPERFNEKELFERIAGISDPRMSFAENPHKVRNIVNAQQEQFRELYHRLVVGLPGVHWVGEKVEVRITIHSACSSSVFRSAWLERVLLIGWVKTGAISFSKAIIIGATYRAAPTVQARCLRPGTVWGKGITRNWLERNHIRLFGLRIRLGISLIGLRMLEHQSHTLRVDHDDCGKLGKVLPDFFLALQDASPQARGLLLRKLPSNLRTRIDTRYQSLSPEPAPASPSSSPTRDENVFWQRIGAAPDLSETMQVEMADIIKGPATMQSVKGLVTAGPIKSLKYAGEKIGKWWNSLTWLGQILGDMPVRPRFPSLIGLIIALATCRDTSYACNGLPMLIPVPFITQSRVDNKTCRRSSQSPLPAGRNGSSGFQCPHFKRLSVAHVLGLINTMNEGKKPRWV</sequence>
<dbReference type="OrthoDB" id="341477at2759"/>
<feature type="region of interest" description="Disordered" evidence="19">
    <location>
        <begin position="24"/>
        <end position="83"/>
    </location>
</feature>
<evidence type="ECO:0000256" key="13">
    <source>
        <dbReference type="ARBA" id="ARBA00023098"/>
    </source>
</evidence>
<evidence type="ECO:0000313" key="21">
    <source>
        <dbReference type="Proteomes" id="UP000011668"/>
    </source>
</evidence>
<comment type="pathway">
    <text evidence="3">Phospholipid metabolism; CDP-diacylglycerol biosynthesis; CDP-diacylglycerol from sn-glycerol 3-phosphate: step 3/3.</text>
</comment>
<evidence type="ECO:0000256" key="5">
    <source>
        <dbReference type="ARBA" id="ARBA00005458"/>
    </source>
</evidence>
<dbReference type="GO" id="GO:0005743">
    <property type="term" value="C:mitochondrial inner membrane"/>
    <property type="evidence" value="ECO:0007669"/>
    <property type="project" value="UniProtKB-SubCell"/>
</dbReference>
<feature type="compositionally biased region" description="Low complexity" evidence="19">
    <location>
        <begin position="46"/>
        <end position="67"/>
    </location>
</feature>
<dbReference type="PANTHER" id="PTHR13619:SF0">
    <property type="entry name" value="PHOSPHATIDATE CYTIDYLYLTRANSFERASE, MITOCHONDRIAL"/>
    <property type="match status" value="1"/>
</dbReference>
<dbReference type="GO" id="GO:0032049">
    <property type="term" value="P:cardiolipin biosynthetic process"/>
    <property type="evidence" value="ECO:0007669"/>
    <property type="project" value="InterPro"/>
</dbReference>
<dbReference type="AlphaFoldDB" id="L8X737"/>
<keyword evidence="11" id="KW-0999">Mitochondrion inner membrane</keyword>
<gene>
    <name evidence="20" type="ORF">AG1IA_01533</name>
</gene>
<dbReference type="STRING" id="983506.L8X737"/>
<evidence type="ECO:0000256" key="11">
    <source>
        <dbReference type="ARBA" id="ARBA00022792"/>
    </source>
</evidence>
<protein>
    <recommendedName>
        <fullName evidence="7">Phosphatidate cytidylyltransferase, mitochondrial</fullName>
        <ecNumber evidence="6">2.7.7.41</ecNumber>
    </recommendedName>
    <alternativeName>
        <fullName evidence="18">CDP-diacylglycerol synthase</fullName>
    </alternativeName>
</protein>
<comment type="caution">
    <text evidence="20">The sequence shown here is derived from an EMBL/GenBank/DDBJ whole genome shotgun (WGS) entry which is preliminary data.</text>
</comment>
<evidence type="ECO:0000256" key="10">
    <source>
        <dbReference type="ARBA" id="ARBA00022695"/>
    </source>
</evidence>
<keyword evidence="15" id="KW-0472">Membrane</keyword>
<keyword evidence="8" id="KW-0444">Lipid biosynthesis</keyword>
<organism evidence="20 21">
    <name type="scientific">Thanatephorus cucumeris (strain AG1-IA)</name>
    <name type="common">Rice sheath blight fungus</name>
    <name type="synonym">Rhizoctonia solani</name>
    <dbReference type="NCBI Taxonomy" id="983506"/>
    <lineage>
        <taxon>Eukaryota</taxon>
        <taxon>Fungi</taxon>
        <taxon>Dikarya</taxon>
        <taxon>Basidiomycota</taxon>
        <taxon>Agaricomycotina</taxon>
        <taxon>Agaricomycetes</taxon>
        <taxon>Cantharellales</taxon>
        <taxon>Ceratobasidiaceae</taxon>
        <taxon>Rhizoctonia</taxon>
        <taxon>Rhizoctonia solani AG-1</taxon>
    </lineage>
</organism>
<comment type="subcellular location">
    <subcellularLocation>
        <location evidence="2">Mitochondrion inner membrane</location>
        <topology evidence="2">Peripheral membrane protein</topology>
        <orientation evidence="2">Matrix side</orientation>
    </subcellularLocation>
</comment>
<keyword evidence="10" id="KW-0548">Nucleotidyltransferase</keyword>
<evidence type="ECO:0000256" key="14">
    <source>
        <dbReference type="ARBA" id="ARBA00023128"/>
    </source>
</evidence>
<dbReference type="GO" id="GO:0004605">
    <property type="term" value="F:phosphatidate cytidylyltransferase activity"/>
    <property type="evidence" value="ECO:0007669"/>
    <property type="project" value="UniProtKB-EC"/>
</dbReference>
<comment type="cofactor">
    <cofactor evidence="1">
        <name>Mg(2+)</name>
        <dbReference type="ChEBI" id="CHEBI:18420"/>
    </cofactor>
</comment>
<name>L8X737_THACA</name>
<reference evidence="20 21" key="1">
    <citation type="journal article" date="2013" name="Nat. Commun.">
        <title>The evolution and pathogenic mechanisms of the rice sheath blight pathogen.</title>
        <authorList>
            <person name="Zheng A."/>
            <person name="Lin R."/>
            <person name="Xu L."/>
            <person name="Qin P."/>
            <person name="Tang C."/>
            <person name="Ai P."/>
            <person name="Zhang D."/>
            <person name="Liu Y."/>
            <person name="Sun Z."/>
            <person name="Feng H."/>
            <person name="Wang Y."/>
            <person name="Chen Y."/>
            <person name="Liang X."/>
            <person name="Fu R."/>
            <person name="Li Q."/>
            <person name="Zhang J."/>
            <person name="Yu X."/>
            <person name="Xie Z."/>
            <person name="Ding L."/>
            <person name="Guan P."/>
            <person name="Tang J."/>
            <person name="Liang Y."/>
            <person name="Wang S."/>
            <person name="Deng Q."/>
            <person name="Li S."/>
            <person name="Zhu J."/>
            <person name="Wang L."/>
            <person name="Liu H."/>
            <person name="Li P."/>
        </authorList>
    </citation>
    <scope>NUCLEOTIDE SEQUENCE [LARGE SCALE GENOMIC DNA]</scope>
    <source>
        <strain evidence="21">AG-1 IA</strain>
    </source>
</reference>
<keyword evidence="9" id="KW-0808">Transferase</keyword>
<dbReference type="Proteomes" id="UP000011668">
    <property type="component" value="Unassembled WGS sequence"/>
</dbReference>
<feature type="region of interest" description="Disordered" evidence="19">
    <location>
        <begin position="490"/>
        <end position="510"/>
    </location>
</feature>
<accession>L8X737</accession>
<keyword evidence="13" id="KW-0443">Lipid metabolism</keyword>
<dbReference type="EC" id="2.7.7.41" evidence="6"/>
<evidence type="ECO:0000256" key="16">
    <source>
        <dbReference type="ARBA" id="ARBA00023209"/>
    </source>
</evidence>
<evidence type="ECO:0000256" key="4">
    <source>
        <dbReference type="ARBA" id="ARBA00005189"/>
    </source>
</evidence>
<evidence type="ECO:0000256" key="7">
    <source>
        <dbReference type="ARBA" id="ARBA00018337"/>
    </source>
</evidence>
<dbReference type="UniPathway" id="UPA00557">
    <property type="reaction ID" value="UER00614"/>
</dbReference>
<evidence type="ECO:0000256" key="2">
    <source>
        <dbReference type="ARBA" id="ARBA00004443"/>
    </source>
</evidence>
<evidence type="ECO:0000256" key="18">
    <source>
        <dbReference type="ARBA" id="ARBA00029893"/>
    </source>
</evidence>
<comment type="similarity">
    <text evidence="5">Belongs to the TAM41 family.</text>
</comment>
<evidence type="ECO:0000256" key="9">
    <source>
        <dbReference type="ARBA" id="ARBA00022679"/>
    </source>
</evidence>
<dbReference type="HOGENOM" id="CLU_406617_0_0_1"/>
<evidence type="ECO:0000256" key="12">
    <source>
        <dbReference type="ARBA" id="ARBA00022842"/>
    </source>
</evidence>
<dbReference type="InterPro" id="IPR015222">
    <property type="entry name" value="Tam41"/>
</dbReference>
<keyword evidence="17" id="KW-1208">Phospholipid metabolism</keyword>
<evidence type="ECO:0000256" key="19">
    <source>
        <dbReference type="SAM" id="MobiDB-lite"/>
    </source>
</evidence>
<comment type="pathway">
    <text evidence="4">Lipid metabolism.</text>
</comment>
<keyword evidence="21" id="KW-1185">Reference proteome</keyword>
<evidence type="ECO:0000256" key="3">
    <source>
        <dbReference type="ARBA" id="ARBA00005119"/>
    </source>
</evidence>
<keyword evidence="16" id="KW-0594">Phospholipid biosynthesis</keyword>
<evidence type="ECO:0000256" key="6">
    <source>
        <dbReference type="ARBA" id="ARBA00012487"/>
    </source>
</evidence>
<evidence type="ECO:0000256" key="17">
    <source>
        <dbReference type="ARBA" id="ARBA00023264"/>
    </source>
</evidence>
<dbReference type="Pfam" id="PF09139">
    <property type="entry name" value="Tam41_Mmp37"/>
    <property type="match status" value="2"/>
</dbReference>
<keyword evidence="14" id="KW-0496">Mitochondrion</keyword>
<evidence type="ECO:0000256" key="1">
    <source>
        <dbReference type="ARBA" id="ARBA00001946"/>
    </source>
</evidence>
<keyword evidence="12" id="KW-0460">Magnesium</keyword>
<evidence type="ECO:0000313" key="20">
    <source>
        <dbReference type="EMBL" id="ELU44449.1"/>
    </source>
</evidence>
<dbReference type="PANTHER" id="PTHR13619">
    <property type="entry name" value="PHOSPHATIDATE CYTIDYLYLTRANSFERASE, MITOCHONDRIAL"/>
    <property type="match status" value="1"/>
</dbReference>
<evidence type="ECO:0000256" key="8">
    <source>
        <dbReference type="ARBA" id="ARBA00022516"/>
    </source>
</evidence>
<dbReference type="GO" id="GO:0016024">
    <property type="term" value="P:CDP-diacylglycerol biosynthetic process"/>
    <property type="evidence" value="ECO:0007669"/>
    <property type="project" value="UniProtKB-UniPathway"/>
</dbReference>
<evidence type="ECO:0000256" key="15">
    <source>
        <dbReference type="ARBA" id="ARBA00023136"/>
    </source>
</evidence>
<proteinExistence type="inferred from homology"/>